<evidence type="ECO:0000313" key="1">
    <source>
        <dbReference type="EMBL" id="GAF84108.1"/>
    </source>
</evidence>
<gene>
    <name evidence="1" type="ORF">S01H1_12085</name>
</gene>
<name>X0SSI5_9ZZZZ</name>
<dbReference type="SUPFAM" id="SSF49899">
    <property type="entry name" value="Concanavalin A-like lectins/glucanases"/>
    <property type="match status" value="1"/>
</dbReference>
<dbReference type="InterPro" id="IPR013320">
    <property type="entry name" value="ConA-like_dom_sf"/>
</dbReference>
<evidence type="ECO:0008006" key="2">
    <source>
        <dbReference type="Google" id="ProtNLM"/>
    </source>
</evidence>
<dbReference type="EMBL" id="BARS01006182">
    <property type="protein sequence ID" value="GAF84108.1"/>
    <property type="molecule type" value="Genomic_DNA"/>
</dbReference>
<organism evidence="1">
    <name type="scientific">marine sediment metagenome</name>
    <dbReference type="NCBI Taxonomy" id="412755"/>
    <lineage>
        <taxon>unclassified sequences</taxon>
        <taxon>metagenomes</taxon>
        <taxon>ecological metagenomes</taxon>
    </lineage>
</organism>
<protein>
    <recommendedName>
        <fullName evidence="2">LamG-like jellyroll fold domain-containing protein</fullName>
    </recommendedName>
</protein>
<proteinExistence type="predicted"/>
<dbReference type="AlphaFoldDB" id="X0SSI5"/>
<comment type="caution">
    <text evidence="1">The sequence shown here is derived from an EMBL/GenBank/DDBJ whole genome shotgun (WGS) entry which is preliminary data.</text>
</comment>
<dbReference type="Gene3D" id="2.60.120.200">
    <property type="match status" value="1"/>
</dbReference>
<sequence length="242" mass="26816">MDYTPAMWLLYPDSVTLVNDSVSVWGDTTGNGNDFAQATVAKRPLGVAGVGVDFDGVDDALPLKTGSTYGFAMNATIFIRMRVDENKDVCPISSDGTGTKMVLRYNMPINNITFSANGSADFQAMFTADTSTILDSLFHVYTFTRTDSTGAEYYLDGVSQNRESLIESNGDIEFDIDGIGFRQDNDDFELNGAISEIIWFESVLATADRLAIEYYLTNGEFESAGYENRFNNFFNFNKSKRD</sequence>
<reference evidence="1" key="1">
    <citation type="journal article" date="2014" name="Front. Microbiol.">
        <title>High frequency of phylogenetically diverse reductive dehalogenase-homologous genes in deep subseafloor sedimentary metagenomes.</title>
        <authorList>
            <person name="Kawai M."/>
            <person name="Futagami T."/>
            <person name="Toyoda A."/>
            <person name="Takaki Y."/>
            <person name="Nishi S."/>
            <person name="Hori S."/>
            <person name="Arai W."/>
            <person name="Tsubouchi T."/>
            <person name="Morono Y."/>
            <person name="Uchiyama I."/>
            <person name="Ito T."/>
            <person name="Fujiyama A."/>
            <person name="Inagaki F."/>
            <person name="Takami H."/>
        </authorList>
    </citation>
    <scope>NUCLEOTIDE SEQUENCE</scope>
    <source>
        <strain evidence="1">Expedition CK06-06</strain>
    </source>
</reference>
<accession>X0SSI5</accession>